<evidence type="ECO:0000256" key="7">
    <source>
        <dbReference type="ARBA" id="ARBA00023054"/>
    </source>
</evidence>
<evidence type="ECO:0000256" key="8">
    <source>
        <dbReference type="ARBA" id="ARBA00023136"/>
    </source>
</evidence>
<accession>A0A1Y1VB68</accession>
<reference evidence="12 13" key="1">
    <citation type="submission" date="2016-08" db="EMBL/GenBank/DDBJ databases">
        <title>Genomes of anaerobic fungi encode conserved fungal cellulosomes for biomass hydrolysis.</title>
        <authorList>
            <consortium name="DOE Joint Genome Institute"/>
            <person name="Haitjema C.H."/>
            <person name="Gilmore S.P."/>
            <person name="Henske J.K."/>
            <person name="Solomon K.V."/>
            <person name="De Groot R."/>
            <person name="Kuo A."/>
            <person name="Mondo S.J."/>
            <person name="Salamov A.A."/>
            <person name="Labutti K."/>
            <person name="Zhao Z."/>
            <person name="Chiniquy J."/>
            <person name="Barry K."/>
            <person name="Brewer H.M."/>
            <person name="Purvine S.O."/>
            <person name="Wright A.T."/>
            <person name="Boxma B."/>
            <person name="Van Alen T."/>
            <person name="Hackstein J.H."/>
            <person name="Baker S.E."/>
            <person name="Grigoriev I.V."/>
            <person name="O'Malley M.A."/>
        </authorList>
    </citation>
    <scope>NUCLEOTIDE SEQUENCE [LARGE SCALE GENOMIC DNA]</scope>
    <source>
        <strain evidence="13">finn</strain>
    </source>
</reference>
<evidence type="ECO:0000256" key="2">
    <source>
        <dbReference type="ARBA" id="ARBA00006108"/>
    </source>
</evidence>
<dbReference type="InterPro" id="IPR007705">
    <property type="entry name" value="Vesicle_trsprt_v-SNARE_N"/>
</dbReference>
<reference evidence="12 13" key="2">
    <citation type="submission" date="2016-08" db="EMBL/GenBank/DDBJ databases">
        <title>Pervasive Adenine N6-methylation of Active Genes in Fungi.</title>
        <authorList>
            <consortium name="DOE Joint Genome Institute"/>
            <person name="Mondo S.J."/>
            <person name="Dannebaum R.O."/>
            <person name="Kuo R.C."/>
            <person name="Labutti K."/>
            <person name="Haridas S."/>
            <person name="Kuo A."/>
            <person name="Salamov A."/>
            <person name="Ahrendt S.R."/>
            <person name="Lipzen A."/>
            <person name="Sullivan W."/>
            <person name="Andreopoulos W.B."/>
            <person name="Clum A."/>
            <person name="Lindquist E."/>
            <person name="Daum C."/>
            <person name="Ramamoorthy G.K."/>
            <person name="Gryganskyi A."/>
            <person name="Culley D."/>
            <person name="Magnuson J.K."/>
            <person name="James T.Y."/>
            <person name="O'Malley M.A."/>
            <person name="Stajich J.E."/>
            <person name="Spatafora J.W."/>
            <person name="Visel A."/>
            <person name="Grigoriev I.V."/>
        </authorList>
    </citation>
    <scope>NUCLEOTIDE SEQUENCE [LARGE SCALE GENOMIC DNA]</scope>
    <source>
        <strain evidence="13">finn</strain>
    </source>
</reference>
<keyword evidence="8 10" id="KW-0472">Membrane</keyword>
<feature type="domain" description="Vesicle transport v-SNARE N-terminal" evidence="11">
    <location>
        <begin position="4"/>
        <end position="85"/>
    </location>
</feature>
<comment type="caution">
    <text evidence="12">The sequence shown here is derived from an EMBL/GenBank/DDBJ whole genome shotgun (WGS) entry which is preliminary data.</text>
</comment>
<keyword evidence="13" id="KW-1185">Reference proteome</keyword>
<organism evidence="12 13">
    <name type="scientific">Piromyces finnis</name>
    <dbReference type="NCBI Taxonomy" id="1754191"/>
    <lineage>
        <taxon>Eukaryota</taxon>
        <taxon>Fungi</taxon>
        <taxon>Fungi incertae sedis</taxon>
        <taxon>Chytridiomycota</taxon>
        <taxon>Chytridiomycota incertae sedis</taxon>
        <taxon>Neocallimastigomycetes</taxon>
        <taxon>Neocallimastigales</taxon>
        <taxon>Neocallimastigaceae</taxon>
        <taxon>Piromyces</taxon>
    </lineage>
</organism>
<dbReference type="GO" id="GO:0005794">
    <property type="term" value="C:Golgi apparatus"/>
    <property type="evidence" value="ECO:0007669"/>
    <property type="project" value="TreeGrafter"/>
</dbReference>
<dbReference type="GO" id="GO:0005789">
    <property type="term" value="C:endoplasmic reticulum membrane"/>
    <property type="evidence" value="ECO:0007669"/>
    <property type="project" value="TreeGrafter"/>
</dbReference>
<dbReference type="GO" id="GO:0000149">
    <property type="term" value="F:SNARE binding"/>
    <property type="evidence" value="ECO:0007669"/>
    <property type="project" value="TreeGrafter"/>
</dbReference>
<dbReference type="GO" id="GO:0031201">
    <property type="term" value="C:SNARE complex"/>
    <property type="evidence" value="ECO:0007669"/>
    <property type="project" value="TreeGrafter"/>
</dbReference>
<dbReference type="SUPFAM" id="SSF47661">
    <property type="entry name" value="t-snare proteins"/>
    <property type="match status" value="1"/>
</dbReference>
<evidence type="ECO:0000256" key="4">
    <source>
        <dbReference type="ARBA" id="ARBA00022692"/>
    </source>
</evidence>
<keyword evidence="4 10" id="KW-0812">Transmembrane</keyword>
<proteinExistence type="inferred from homology"/>
<dbReference type="Pfam" id="PF05008">
    <property type="entry name" value="V-SNARE"/>
    <property type="match status" value="1"/>
</dbReference>
<dbReference type="InterPro" id="IPR038407">
    <property type="entry name" value="v-SNARE_N_sf"/>
</dbReference>
<dbReference type="OrthoDB" id="430637at2759"/>
<gene>
    <name evidence="12" type="ORF">BCR36DRAFT_412250</name>
</gene>
<dbReference type="AlphaFoldDB" id="A0A1Y1VB68"/>
<comment type="subcellular location">
    <subcellularLocation>
        <location evidence="1">Membrane</location>
        <topology evidence="1">Single-pass type IV membrane protein</topology>
    </subcellularLocation>
</comment>
<sequence length="220" mass="25479">MSRNDEEELKILFQEISAIISRNIHNVTGEKKKQLLNRAEDYVAEAEEIVSKMKAEAKNENNNEINIKIKNAKNNIIRFKSLLNQEKQNIRVNERTQLLGDSSENIDYSITDMDQRTRLLYNTQRIYNMNSRFEDTQRLAEEAEAMGSDTLQLLHQQRQQLMGINNNLNETNDEIGNSGRYLVQIQHNQKILKLLLIVLVLVIIIIVGAAVYLKISKLLK</sequence>
<keyword evidence="5" id="KW-0653">Protein transport</keyword>
<name>A0A1Y1VB68_9FUNG</name>
<comment type="similarity">
    <text evidence="2">Belongs to the VTI1 family.</text>
</comment>
<keyword evidence="7 9" id="KW-0175">Coiled coil</keyword>
<protein>
    <recommendedName>
        <fullName evidence="11">Vesicle transport v-SNARE N-terminal domain-containing protein</fullName>
    </recommendedName>
</protein>
<evidence type="ECO:0000256" key="9">
    <source>
        <dbReference type="SAM" id="Coils"/>
    </source>
</evidence>
<dbReference type="GO" id="GO:0006906">
    <property type="term" value="P:vesicle fusion"/>
    <property type="evidence" value="ECO:0007669"/>
    <property type="project" value="TreeGrafter"/>
</dbReference>
<dbReference type="EMBL" id="MCFH01000020">
    <property type="protein sequence ID" value="ORX50757.1"/>
    <property type="molecule type" value="Genomic_DNA"/>
</dbReference>
<evidence type="ECO:0000256" key="10">
    <source>
        <dbReference type="SAM" id="Phobius"/>
    </source>
</evidence>
<keyword evidence="6 10" id="KW-1133">Transmembrane helix</keyword>
<dbReference type="Pfam" id="PF12352">
    <property type="entry name" value="V-SNARE_C"/>
    <property type="match status" value="1"/>
</dbReference>
<evidence type="ECO:0000256" key="1">
    <source>
        <dbReference type="ARBA" id="ARBA00004211"/>
    </source>
</evidence>
<evidence type="ECO:0000256" key="3">
    <source>
        <dbReference type="ARBA" id="ARBA00022448"/>
    </source>
</evidence>
<evidence type="ECO:0000256" key="5">
    <source>
        <dbReference type="ARBA" id="ARBA00022927"/>
    </source>
</evidence>
<evidence type="ECO:0000259" key="11">
    <source>
        <dbReference type="Pfam" id="PF05008"/>
    </source>
</evidence>
<dbReference type="STRING" id="1754191.A0A1Y1VB68"/>
<dbReference type="Gene3D" id="1.20.58.400">
    <property type="entry name" value="t-snare proteins"/>
    <property type="match status" value="1"/>
</dbReference>
<dbReference type="GO" id="GO:0012507">
    <property type="term" value="C:ER to Golgi transport vesicle membrane"/>
    <property type="evidence" value="ECO:0007669"/>
    <property type="project" value="TreeGrafter"/>
</dbReference>
<evidence type="ECO:0000313" key="13">
    <source>
        <dbReference type="Proteomes" id="UP000193719"/>
    </source>
</evidence>
<dbReference type="Proteomes" id="UP000193719">
    <property type="component" value="Unassembled WGS sequence"/>
</dbReference>
<dbReference type="PANTHER" id="PTHR21230">
    <property type="entry name" value="VESICLE TRANSPORT V-SNARE PROTEIN VTI1-RELATED"/>
    <property type="match status" value="1"/>
</dbReference>
<dbReference type="InterPro" id="IPR010989">
    <property type="entry name" value="SNARE"/>
</dbReference>
<feature type="coiled-coil region" evidence="9">
    <location>
        <begin position="32"/>
        <end position="89"/>
    </location>
</feature>
<keyword evidence="3" id="KW-0813">Transport</keyword>
<dbReference type="GO" id="GO:0031902">
    <property type="term" value="C:late endosome membrane"/>
    <property type="evidence" value="ECO:0007669"/>
    <property type="project" value="TreeGrafter"/>
</dbReference>
<dbReference type="GO" id="GO:0005484">
    <property type="term" value="F:SNAP receptor activity"/>
    <property type="evidence" value="ECO:0007669"/>
    <property type="project" value="TreeGrafter"/>
</dbReference>
<feature type="transmembrane region" description="Helical" evidence="10">
    <location>
        <begin position="191"/>
        <end position="213"/>
    </location>
</feature>
<evidence type="ECO:0000313" key="12">
    <source>
        <dbReference type="EMBL" id="ORX50757.1"/>
    </source>
</evidence>
<dbReference type="Gene3D" id="1.20.5.110">
    <property type="match status" value="1"/>
</dbReference>
<dbReference type="GO" id="GO:0006886">
    <property type="term" value="P:intracellular protein transport"/>
    <property type="evidence" value="ECO:0007669"/>
    <property type="project" value="InterPro"/>
</dbReference>
<evidence type="ECO:0000256" key="6">
    <source>
        <dbReference type="ARBA" id="ARBA00022989"/>
    </source>
</evidence>
<dbReference type="SUPFAM" id="SSF58038">
    <property type="entry name" value="SNARE fusion complex"/>
    <property type="match status" value="1"/>
</dbReference>
<dbReference type="PANTHER" id="PTHR21230:SF26">
    <property type="entry name" value="VESICLE TRANSPORT THROUGH INTERACTION WITH T-SNARES HOMOLOG 1A"/>
    <property type="match status" value="1"/>
</dbReference>